<dbReference type="CDD" id="cd00483">
    <property type="entry name" value="HPPK"/>
    <property type="match status" value="1"/>
</dbReference>
<comment type="caution">
    <text evidence="14">The sequence shown here is derived from an EMBL/GenBank/DDBJ whole genome shotgun (WGS) entry which is preliminary data.</text>
</comment>
<keyword evidence="15" id="KW-1185">Reference proteome</keyword>
<dbReference type="PROSITE" id="PS00794">
    <property type="entry name" value="HPPK"/>
    <property type="match status" value="1"/>
</dbReference>
<sequence>MAHAQAVTAYIGLGANLGDCRQALLEARRQLDGDGVTVTASSPLYCTDPVGGPADQPRYYNAVVEISTTLSPLALLDRCQAVEQQAGRTRDIHWGPRTLDLDVLLYGDQCLDLPRLQVPHPHMHLRRFVLEPLCRLAPELIHPRLHQSMIFLLKQLPDDQGVDCIEEQW</sequence>
<evidence type="ECO:0000256" key="2">
    <source>
        <dbReference type="ARBA" id="ARBA00005810"/>
    </source>
</evidence>
<keyword evidence="8" id="KW-0067">ATP-binding</keyword>
<dbReference type="InterPro" id="IPR035907">
    <property type="entry name" value="Hppk_sf"/>
</dbReference>
<dbReference type="GO" id="GO:0016301">
    <property type="term" value="F:kinase activity"/>
    <property type="evidence" value="ECO:0007669"/>
    <property type="project" value="UniProtKB-KW"/>
</dbReference>
<evidence type="ECO:0000313" key="15">
    <source>
        <dbReference type="Proteomes" id="UP000005695"/>
    </source>
</evidence>
<dbReference type="PANTHER" id="PTHR43071:SF1">
    <property type="entry name" value="2-AMINO-4-HYDROXY-6-HYDROXYMETHYLDIHYDROPTERIDINE PYROPHOSPHOKINASE"/>
    <property type="match status" value="1"/>
</dbReference>
<keyword evidence="5 14" id="KW-0808">Transferase</keyword>
<proteinExistence type="inferred from homology"/>
<reference evidence="14" key="1">
    <citation type="submission" date="2006-05" db="EMBL/GenBank/DDBJ databases">
        <title>Annotation of the draft genome assembly of Desulfuromonas acetoxidans DSM 684.</title>
        <authorList>
            <consortium name="US DOE Joint Genome Institute (JGI-ORNL)"/>
            <person name="Larimer F."/>
            <person name="Land M."/>
            <person name="Hauser L."/>
        </authorList>
    </citation>
    <scope>NUCLEOTIDE SEQUENCE [LARGE SCALE GENOMIC DNA]</scope>
    <source>
        <strain evidence="14">DSM 684</strain>
    </source>
</reference>
<comment type="similarity">
    <text evidence="2">Belongs to the HPPK family.</text>
</comment>
<evidence type="ECO:0000256" key="11">
    <source>
        <dbReference type="ARBA" id="ARBA00029766"/>
    </source>
</evidence>
<dbReference type="EMBL" id="AAEW02000001">
    <property type="protein sequence ID" value="EAT17192.1"/>
    <property type="molecule type" value="Genomic_DNA"/>
</dbReference>
<evidence type="ECO:0000256" key="10">
    <source>
        <dbReference type="ARBA" id="ARBA00029409"/>
    </source>
</evidence>
<evidence type="ECO:0000256" key="6">
    <source>
        <dbReference type="ARBA" id="ARBA00022741"/>
    </source>
</evidence>
<dbReference type="Gene3D" id="3.30.70.560">
    <property type="entry name" value="7,8-Dihydro-6-hydroxymethylpterin-pyrophosphokinase HPPK"/>
    <property type="match status" value="1"/>
</dbReference>
<dbReference type="UniPathway" id="UPA00077">
    <property type="reaction ID" value="UER00155"/>
</dbReference>
<keyword evidence="7" id="KW-0418">Kinase</keyword>
<keyword evidence="9" id="KW-0289">Folate biosynthesis</keyword>
<dbReference type="RefSeq" id="WP_005997401.1">
    <property type="nucleotide sequence ID" value="NZ_AAEW02000001.1"/>
</dbReference>
<dbReference type="GO" id="GO:0046654">
    <property type="term" value="P:tetrahydrofolate biosynthetic process"/>
    <property type="evidence" value="ECO:0007669"/>
    <property type="project" value="UniProtKB-UniPathway"/>
</dbReference>
<dbReference type="Proteomes" id="UP000005695">
    <property type="component" value="Unassembled WGS sequence"/>
</dbReference>
<protein>
    <recommendedName>
        <fullName evidence="4">2-amino-4-hydroxy-6-hydroxymethyldihydropteridine pyrophosphokinase</fullName>
        <ecNumber evidence="3">2.7.6.3</ecNumber>
    </recommendedName>
    <alternativeName>
        <fullName evidence="11">6-hydroxymethyl-7,8-dihydropterin pyrophosphokinase</fullName>
    </alternativeName>
    <alternativeName>
        <fullName evidence="12">7,8-dihydro-6-hydroxymethylpterin-pyrophosphokinase</fullName>
    </alternativeName>
</protein>
<dbReference type="Pfam" id="PF01288">
    <property type="entry name" value="HPPK"/>
    <property type="match status" value="1"/>
</dbReference>
<evidence type="ECO:0000256" key="9">
    <source>
        <dbReference type="ARBA" id="ARBA00022909"/>
    </source>
</evidence>
<dbReference type="GO" id="GO:0046656">
    <property type="term" value="P:folic acid biosynthetic process"/>
    <property type="evidence" value="ECO:0007669"/>
    <property type="project" value="UniProtKB-KW"/>
</dbReference>
<comment type="function">
    <text evidence="10">Catalyzes the transfer of pyrophosphate from adenosine triphosphate (ATP) to 6-hydroxymethyl-7,8-dihydropterin, an enzymatic step in folate biosynthesis pathway.</text>
</comment>
<evidence type="ECO:0000256" key="3">
    <source>
        <dbReference type="ARBA" id="ARBA00013253"/>
    </source>
</evidence>
<dbReference type="EC" id="2.7.6.3" evidence="3"/>
<dbReference type="NCBIfam" id="TIGR01498">
    <property type="entry name" value="folK"/>
    <property type="match status" value="1"/>
</dbReference>
<organism evidence="14 15">
    <name type="scientific">Desulfuromonas acetoxidans (strain DSM 684 / 11070)</name>
    <dbReference type="NCBI Taxonomy" id="281689"/>
    <lineage>
        <taxon>Bacteria</taxon>
        <taxon>Pseudomonadati</taxon>
        <taxon>Thermodesulfobacteriota</taxon>
        <taxon>Desulfuromonadia</taxon>
        <taxon>Desulfuromonadales</taxon>
        <taxon>Desulfuromonadaceae</taxon>
        <taxon>Desulfuromonas</taxon>
    </lineage>
</organism>
<evidence type="ECO:0000256" key="1">
    <source>
        <dbReference type="ARBA" id="ARBA00005051"/>
    </source>
</evidence>
<comment type="pathway">
    <text evidence="1">Cofactor biosynthesis; tetrahydrofolate biosynthesis; 2-amino-4-hydroxy-6-hydroxymethyl-7,8-dihydropteridine diphosphate from 7,8-dihydroneopterin triphosphate: step 4/4.</text>
</comment>
<reference evidence="14" key="2">
    <citation type="submission" date="2006-05" db="EMBL/GenBank/DDBJ databases">
        <title>Sequencing of the draft genome and assembly of Desulfuromonas acetoxidans DSM 684.</title>
        <authorList>
            <consortium name="US DOE Joint Genome Institute (JGI-PGF)"/>
            <person name="Copeland A."/>
            <person name="Lucas S."/>
            <person name="Lapidus A."/>
            <person name="Barry K."/>
            <person name="Detter J.C."/>
            <person name="Glavina del Rio T."/>
            <person name="Hammon N."/>
            <person name="Israni S."/>
            <person name="Dalin E."/>
            <person name="Tice H."/>
            <person name="Bruce D."/>
            <person name="Pitluck S."/>
            <person name="Richardson P."/>
        </authorList>
    </citation>
    <scope>NUCLEOTIDE SEQUENCE [LARGE SCALE GENOMIC DNA]</scope>
    <source>
        <strain evidence="14">DSM 684</strain>
    </source>
</reference>
<evidence type="ECO:0000256" key="5">
    <source>
        <dbReference type="ARBA" id="ARBA00022679"/>
    </source>
</evidence>
<dbReference type="PANTHER" id="PTHR43071">
    <property type="entry name" value="2-AMINO-4-HYDROXY-6-HYDROXYMETHYLDIHYDROPTERIDINE PYROPHOSPHOKINASE"/>
    <property type="match status" value="1"/>
</dbReference>
<dbReference type="SUPFAM" id="SSF55083">
    <property type="entry name" value="6-hydroxymethyl-7,8-dihydropterin pyrophosphokinase, HPPK"/>
    <property type="match status" value="1"/>
</dbReference>
<dbReference type="InterPro" id="IPR000550">
    <property type="entry name" value="Hppk"/>
</dbReference>
<dbReference type="GO" id="GO:0005524">
    <property type="term" value="F:ATP binding"/>
    <property type="evidence" value="ECO:0007669"/>
    <property type="project" value="UniProtKB-KW"/>
</dbReference>
<evidence type="ECO:0000256" key="12">
    <source>
        <dbReference type="ARBA" id="ARBA00033413"/>
    </source>
</evidence>
<evidence type="ECO:0000256" key="7">
    <source>
        <dbReference type="ARBA" id="ARBA00022777"/>
    </source>
</evidence>
<gene>
    <name evidence="14" type="ORF">Dace_3058</name>
</gene>
<accession>Q1K4B1</accession>
<name>Q1K4B1_DESA6</name>
<evidence type="ECO:0000256" key="8">
    <source>
        <dbReference type="ARBA" id="ARBA00022840"/>
    </source>
</evidence>
<evidence type="ECO:0000259" key="13">
    <source>
        <dbReference type="PROSITE" id="PS00794"/>
    </source>
</evidence>
<feature type="domain" description="7,8-dihydro-6-hydroxymethylpterin-pyrophosphokinase" evidence="13">
    <location>
        <begin position="93"/>
        <end position="104"/>
    </location>
</feature>
<dbReference type="GO" id="GO:0003848">
    <property type="term" value="F:2-amino-4-hydroxy-6-hydroxymethyldihydropteridine diphosphokinase activity"/>
    <property type="evidence" value="ECO:0007669"/>
    <property type="project" value="UniProtKB-EC"/>
</dbReference>
<evidence type="ECO:0000313" key="14">
    <source>
        <dbReference type="EMBL" id="EAT17192.1"/>
    </source>
</evidence>
<evidence type="ECO:0000256" key="4">
    <source>
        <dbReference type="ARBA" id="ARBA00016218"/>
    </source>
</evidence>
<dbReference type="AlphaFoldDB" id="Q1K4B1"/>
<keyword evidence="6" id="KW-0547">Nucleotide-binding</keyword>